<evidence type="ECO:0000313" key="1">
    <source>
        <dbReference type="EMBL" id="OJA11290.1"/>
    </source>
</evidence>
<dbReference type="Proteomes" id="UP000183567">
    <property type="component" value="Unassembled WGS sequence"/>
</dbReference>
<organism evidence="1 2">
    <name type="scientific">Rhizopogon vesiculosus</name>
    <dbReference type="NCBI Taxonomy" id="180088"/>
    <lineage>
        <taxon>Eukaryota</taxon>
        <taxon>Fungi</taxon>
        <taxon>Dikarya</taxon>
        <taxon>Basidiomycota</taxon>
        <taxon>Agaricomycotina</taxon>
        <taxon>Agaricomycetes</taxon>
        <taxon>Agaricomycetidae</taxon>
        <taxon>Boletales</taxon>
        <taxon>Suillineae</taxon>
        <taxon>Rhizopogonaceae</taxon>
        <taxon>Rhizopogon</taxon>
    </lineage>
</organism>
<dbReference type="OrthoDB" id="2340858at2759"/>
<reference evidence="1 2" key="1">
    <citation type="submission" date="2016-03" db="EMBL/GenBank/DDBJ databases">
        <title>Comparative genomics of the ectomycorrhizal sister species Rhizopogon vinicolor and Rhizopogon vesiculosus (Basidiomycota: Boletales) reveals a divergence of the mating type B locus.</title>
        <authorList>
            <person name="Mujic A.B."/>
            <person name="Kuo A."/>
            <person name="Tritt A."/>
            <person name="Lipzen A."/>
            <person name="Chen C."/>
            <person name="Johnson J."/>
            <person name="Sharma A."/>
            <person name="Barry K."/>
            <person name="Grigoriev I.V."/>
            <person name="Spatafora J.W."/>
        </authorList>
    </citation>
    <scope>NUCLEOTIDE SEQUENCE [LARGE SCALE GENOMIC DNA]</scope>
    <source>
        <strain evidence="1 2">AM-OR11-056</strain>
    </source>
</reference>
<keyword evidence="2" id="KW-1185">Reference proteome</keyword>
<dbReference type="EMBL" id="LVVM01005124">
    <property type="protein sequence ID" value="OJA11290.1"/>
    <property type="molecule type" value="Genomic_DNA"/>
</dbReference>
<sequence>MPRTASSPSSVSHSNISALYHLLWWQQERSIIRRGLCYNVEDLEDHDQVHPFTCDTLDLSQYPSAKLPNGVTSMLICSEYDLFFKNVSKVKHNFVIHGETPLPSIHPRYATFCSQAGETYQIDQSNTFVMCFTADGGFVLPQEARDRHPLFQRDDVLHLIDNIHEAPRTHQNTVHTRALMWSTCGKAIFTTFWPGGLGFKIEWPGAVTAGDHDVEFLRQAYVHFGSNAYICLRVAQLPSRIDRYVNVLEGAHDHYWTLNSSMRELESQYSRSLFAVQPPGDTRTEPISYPVSQFASRLLADQIVSSDPSSAMEYSRSLFAVQPPGDTHTEPICYPVSQFASRLLADRIVSSEPSSATEAVDNLLNLIDTRDAGEALYRHTVIALMSKFGGTFELRRPDWQGHCEPALEDFVLRARDAAYKEHAYEPSPLQPWKLIVATRGQPTPYPFKLSGSQENQHYYFQFWDPRIKSYFMHLCDTDHDLNSSSSPYEQWGFPYQTARKNSNRLMRRLANWLGHLVWASACNWN</sequence>
<dbReference type="AlphaFoldDB" id="A0A1J8QPG6"/>
<evidence type="ECO:0000313" key="2">
    <source>
        <dbReference type="Proteomes" id="UP000183567"/>
    </source>
</evidence>
<protein>
    <submittedName>
        <fullName evidence="1">Uncharacterized protein</fullName>
    </submittedName>
</protein>
<name>A0A1J8QPG6_9AGAM</name>
<proteinExistence type="predicted"/>
<gene>
    <name evidence="1" type="ORF">AZE42_05696</name>
</gene>
<accession>A0A1J8QPG6</accession>
<comment type="caution">
    <text evidence="1">The sequence shown here is derived from an EMBL/GenBank/DDBJ whole genome shotgun (WGS) entry which is preliminary data.</text>
</comment>